<dbReference type="InterPro" id="IPR000772">
    <property type="entry name" value="Ricin_B_lectin"/>
</dbReference>
<dbReference type="GO" id="GO:0004653">
    <property type="term" value="F:polypeptide N-acetylgalactosaminyltransferase activity"/>
    <property type="evidence" value="ECO:0007669"/>
    <property type="project" value="UniProtKB-ARBA"/>
</dbReference>
<keyword evidence="11 16" id="KW-1133">Transmembrane helix</keyword>
<evidence type="ECO:0000256" key="1">
    <source>
        <dbReference type="ARBA" id="ARBA00001936"/>
    </source>
</evidence>
<sequence>MSSFSRKMLLKYVRLRRGYIKLFFAVSILLFIILVFFLNFDIDEQLKHNKQELSTNLSAMYEIQLKDYENRIIPHLGENGDPAYLEGSDAKEGEKALKKIALNSVLSDRIPLNRRLRDPRNKKCRLFSYDPKLQASIIVIFYNEQFSVILRTVWSSILQTPKHLLKEIILVDDGSTESSLHGLLDHYLATRLSDHPVKLVRIPKRVGLIRARLEGARKAVGDVLIFLDAHCETTVGWAEPLLQRIEEDRTVVLVPLIDVIEADTFAYSTDGESSFQVGGFSWSGHFTWIDVQPSEVEAKKAVKPVRSPTMAGGLFAINRKFFWEIGSYDEQMDGWGGENLEMSFRIWQCGGRLETIPCSRVGHIFRAFHPYTFPDNKDTHGINTARLAHVWMDSYKRFFFMHQPSLENNPIVGDLTHRKQLRQKLRCKDFKWYLDNIYPEKFVPDENVQAYGQARTPFDMCLDDLQLPEDRAGPLGLYQCHPRLEISQFFSMSARGELRKENVCAEVFNDRDVQLTECHGHRREQYWILYRNGTIHHPSSGKCLSNENVSMSHGLKVDTCRETVYQRWKFDHVNMTAVLV</sequence>
<keyword evidence="6 16" id="KW-0808">Transferase</keyword>
<keyword evidence="10" id="KW-0735">Signal-anchor</keyword>
<gene>
    <name evidence="18" type="ORF">ACAOBT_LOCUS21559</name>
</gene>
<evidence type="ECO:0000256" key="10">
    <source>
        <dbReference type="ARBA" id="ARBA00022968"/>
    </source>
</evidence>
<proteinExistence type="inferred from homology"/>
<evidence type="ECO:0000256" key="8">
    <source>
        <dbReference type="ARBA" id="ARBA00022723"/>
    </source>
</evidence>
<dbReference type="InterPro" id="IPR035992">
    <property type="entry name" value="Ricin_B-like_lectins"/>
</dbReference>
<dbReference type="InterPro" id="IPR045885">
    <property type="entry name" value="GalNAc-T"/>
</dbReference>
<keyword evidence="7 16" id="KW-0812">Transmembrane</keyword>
<evidence type="ECO:0000256" key="3">
    <source>
        <dbReference type="ARBA" id="ARBA00004922"/>
    </source>
</evidence>
<dbReference type="PANTHER" id="PTHR11675">
    <property type="entry name" value="N-ACETYLGALACTOSAMINYLTRANSFERASE"/>
    <property type="match status" value="1"/>
</dbReference>
<evidence type="ECO:0000256" key="9">
    <source>
        <dbReference type="ARBA" id="ARBA00022734"/>
    </source>
</evidence>
<dbReference type="SUPFAM" id="SSF50370">
    <property type="entry name" value="Ricin B-like lectins"/>
    <property type="match status" value="1"/>
</dbReference>
<evidence type="ECO:0000256" key="16">
    <source>
        <dbReference type="RuleBase" id="RU361242"/>
    </source>
</evidence>
<reference evidence="18" key="1">
    <citation type="submission" date="2022-03" db="EMBL/GenBank/DDBJ databases">
        <authorList>
            <person name="Sayadi A."/>
        </authorList>
    </citation>
    <scope>NUCLEOTIDE SEQUENCE</scope>
</reference>
<dbReference type="FunFam" id="3.90.550.10:FF:000021">
    <property type="entry name" value="Polypeptide N-acetylgalactosaminyltransferase"/>
    <property type="match status" value="1"/>
</dbReference>
<comment type="cofactor">
    <cofactor evidence="1 16">
        <name>Mn(2+)</name>
        <dbReference type="ChEBI" id="CHEBI:29035"/>
    </cofactor>
</comment>
<comment type="pathway">
    <text evidence="3 16">Protein modification; protein glycosylation.</text>
</comment>
<evidence type="ECO:0000313" key="18">
    <source>
        <dbReference type="EMBL" id="CAH1993518.1"/>
    </source>
</evidence>
<dbReference type="CDD" id="cd23459">
    <property type="entry name" value="beta-trefoil_Ricin_Pgant1-like"/>
    <property type="match status" value="1"/>
</dbReference>
<dbReference type="CDD" id="cd02510">
    <property type="entry name" value="pp-GalNAc-T"/>
    <property type="match status" value="1"/>
</dbReference>
<protein>
    <recommendedName>
        <fullName evidence="16">Polypeptide N-acetylgalactosaminyltransferase</fullName>
        <ecNumber evidence="16">2.4.1.-</ecNumber>
    </recommendedName>
    <alternativeName>
        <fullName evidence="16">Protein-UDP acetylgalactosaminyltransferase</fullName>
    </alternativeName>
</protein>
<keyword evidence="14 16" id="KW-1015">Disulfide bond</keyword>
<dbReference type="GO" id="GO:0006493">
    <property type="term" value="P:protein O-linked glycosylation"/>
    <property type="evidence" value="ECO:0007669"/>
    <property type="project" value="TreeGrafter"/>
</dbReference>
<evidence type="ECO:0000256" key="14">
    <source>
        <dbReference type="ARBA" id="ARBA00023157"/>
    </source>
</evidence>
<dbReference type="InterPro" id="IPR029044">
    <property type="entry name" value="Nucleotide-diphossugar_trans"/>
</dbReference>
<evidence type="ECO:0000313" key="19">
    <source>
        <dbReference type="Proteomes" id="UP001152888"/>
    </source>
</evidence>
<evidence type="ECO:0000256" key="6">
    <source>
        <dbReference type="ARBA" id="ARBA00022679"/>
    </source>
</evidence>
<feature type="transmembrane region" description="Helical" evidence="16">
    <location>
        <begin position="20"/>
        <end position="40"/>
    </location>
</feature>
<evidence type="ECO:0000256" key="11">
    <source>
        <dbReference type="ARBA" id="ARBA00022989"/>
    </source>
</evidence>
<keyword evidence="15 16" id="KW-0464">Manganese</keyword>
<keyword evidence="5 16" id="KW-0328">Glycosyltransferase</keyword>
<evidence type="ECO:0000256" key="13">
    <source>
        <dbReference type="ARBA" id="ARBA00023136"/>
    </source>
</evidence>
<dbReference type="GO" id="GO:0000139">
    <property type="term" value="C:Golgi membrane"/>
    <property type="evidence" value="ECO:0007669"/>
    <property type="project" value="UniProtKB-SubCell"/>
</dbReference>
<dbReference type="GO" id="GO:0046872">
    <property type="term" value="F:metal ion binding"/>
    <property type="evidence" value="ECO:0007669"/>
    <property type="project" value="UniProtKB-KW"/>
</dbReference>
<evidence type="ECO:0000259" key="17">
    <source>
        <dbReference type="SMART" id="SM00458"/>
    </source>
</evidence>
<evidence type="ECO:0000256" key="12">
    <source>
        <dbReference type="ARBA" id="ARBA00023034"/>
    </source>
</evidence>
<dbReference type="OrthoDB" id="416652at2759"/>
<dbReference type="Gene3D" id="2.80.10.50">
    <property type="match status" value="1"/>
</dbReference>
<dbReference type="SMART" id="SM00458">
    <property type="entry name" value="RICIN"/>
    <property type="match status" value="1"/>
</dbReference>
<comment type="caution">
    <text evidence="18">The sequence shown here is derived from an EMBL/GenBank/DDBJ whole genome shotgun (WGS) entry which is preliminary data.</text>
</comment>
<comment type="similarity">
    <text evidence="4 16">Belongs to the glycosyltransferase 2 family. GalNAc-T subfamily.</text>
</comment>
<keyword evidence="9 16" id="KW-0430">Lectin</keyword>
<evidence type="ECO:0000256" key="7">
    <source>
        <dbReference type="ARBA" id="ARBA00022692"/>
    </source>
</evidence>
<keyword evidence="19" id="KW-1185">Reference proteome</keyword>
<evidence type="ECO:0000256" key="4">
    <source>
        <dbReference type="ARBA" id="ARBA00005680"/>
    </source>
</evidence>
<feature type="domain" description="Ricin B lectin" evidence="17">
    <location>
        <begin position="448"/>
        <end position="571"/>
    </location>
</feature>
<dbReference type="EC" id="2.4.1.-" evidence="16"/>
<organism evidence="18 19">
    <name type="scientific">Acanthoscelides obtectus</name>
    <name type="common">Bean weevil</name>
    <name type="synonym">Bruchus obtectus</name>
    <dbReference type="NCBI Taxonomy" id="200917"/>
    <lineage>
        <taxon>Eukaryota</taxon>
        <taxon>Metazoa</taxon>
        <taxon>Ecdysozoa</taxon>
        <taxon>Arthropoda</taxon>
        <taxon>Hexapoda</taxon>
        <taxon>Insecta</taxon>
        <taxon>Pterygota</taxon>
        <taxon>Neoptera</taxon>
        <taxon>Endopterygota</taxon>
        <taxon>Coleoptera</taxon>
        <taxon>Polyphaga</taxon>
        <taxon>Cucujiformia</taxon>
        <taxon>Chrysomeloidea</taxon>
        <taxon>Chrysomelidae</taxon>
        <taxon>Bruchinae</taxon>
        <taxon>Bruchini</taxon>
        <taxon>Acanthoscelides</taxon>
    </lineage>
</organism>
<dbReference type="GO" id="GO:0030246">
    <property type="term" value="F:carbohydrate binding"/>
    <property type="evidence" value="ECO:0007669"/>
    <property type="project" value="UniProtKB-KW"/>
</dbReference>
<name>A0A9P0PTT1_ACAOB</name>
<comment type="subcellular location">
    <subcellularLocation>
        <location evidence="2 16">Golgi apparatus membrane</location>
        <topology evidence="2 16">Single-pass type II membrane protein</topology>
    </subcellularLocation>
</comment>
<keyword evidence="8" id="KW-0479">Metal-binding</keyword>
<dbReference type="PROSITE" id="PS50231">
    <property type="entry name" value="RICIN_B_LECTIN"/>
    <property type="match status" value="1"/>
</dbReference>
<dbReference type="InterPro" id="IPR001173">
    <property type="entry name" value="Glyco_trans_2-like"/>
</dbReference>
<accession>A0A9P0PTT1</accession>
<dbReference type="Pfam" id="PF00535">
    <property type="entry name" value="Glycos_transf_2"/>
    <property type="match status" value="1"/>
</dbReference>
<evidence type="ECO:0000256" key="5">
    <source>
        <dbReference type="ARBA" id="ARBA00022676"/>
    </source>
</evidence>
<evidence type="ECO:0000256" key="15">
    <source>
        <dbReference type="ARBA" id="ARBA00023211"/>
    </source>
</evidence>
<evidence type="ECO:0000256" key="2">
    <source>
        <dbReference type="ARBA" id="ARBA00004323"/>
    </source>
</evidence>
<keyword evidence="12 16" id="KW-0333">Golgi apparatus</keyword>
<keyword evidence="13 16" id="KW-0472">Membrane</keyword>
<dbReference type="SUPFAM" id="SSF53448">
    <property type="entry name" value="Nucleotide-diphospho-sugar transferases"/>
    <property type="match status" value="1"/>
</dbReference>
<dbReference type="Proteomes" id="UP001152888">
    <property type="component" value="Unassembled WGS sequence"/>
</dbReference>
<dbReference type="EMBL" id="CAKOFQ010007174">
    <property type="protein sequence ID" value="CAH1993518.1"/>
    <property type="molecule type" value="Genomic_DNA"/>
</dbReference>
<dbReference type="Pfam" id="PF00652">
    <property type="entry name" value="Ricin_B_lectin"/>
    <property type="match status" value="1"/>
</dbReference>
<dbReference type="AlphaFoldDB" id="A0A9P0PTT1"/>
<dbReference type="Gene3D" id="3.90.550.10">
    <property type="entry name" value="Spore Coat Polysaccharide Biosynthesis Protein SpsA, Chain A"/>
    <property type="match status" value="1"/>
</dbReference>
<dbReference type="PANTHER" id="PTHR11675:SF43">
    <property type="entry name" value="POLYPEPTIDE N-ACETYLGALACTOSAMINYLTRANSFERASE 1"/>
    <property type="match status" value="1"/>
</dbReference>